<protein>
    <submittedName>
        <fullName evidence="6">AAA family ATPase</fullName>
    </submittedName>
</protein>
<keyword evidence="3" id="KW-0067">ATP-binding</keyword>
<comment type="caution">
    <text evidence="6">The sequence shown here is derived from an EMBL/GenBank/DDBJ whole genome shotgun (WGS) entry which is preliminary data.</text>
</comment>
<dbReference type="Pfam" id="PF00004">
    <property type="entry name" value="AAA"/>
    <property type="match status" value="1"/>
</dbReference>
<feature type="region of interest" description="Disordered" evidence="4">
    <location>
        <begin position="1"/>
        <end position="22"/>
    </location>
</feature>
<organism evidence="6 7">
    <name type="scientific">Brevibacterium otitidis</name>
    <dbReference type="NCBI Taxonomy" id="53364"/>
    <lineage>
        <taxon>Bacteria</taxon>
        <taxon>Bacillati</taxon>
        <taxon>Actinomycetota</taxon>
        <taxon>Actinomycetes</taxon>
        <taxon>Micrococcales</taxon>
        <taxon>Brevibacteriaceae</taxon>
        <taxon>Brevibacterium</taxon>
    </lineage>
</organism>
<comment type="similarity">
    <text evidence="1">Belongs to the AAA ATPase family.</text>
</comment>
<dbReference type="PANTHER" id="PTHR23073">
    <property type="entry name" value="26S PROTEASOME REGULATORY SUBUNIT"/>
    <property type="match status" value="1"/>
</dbReference>
<keyword evidence="2" id="KW-0547">Nucleotide-binding</keyword>
<dbReference type="InterPro" id="IPR050221">
    <property type="entry name" value="26S_Proteasome_ATPase"/>
</dbReference>
<keyword evidence="7" id="KW-1185">Reference proteome</keyword>
<evidence type="ECO:0000256" key="3">
    <source>
        <dbReference type="ARBA" id="ARBA00022840"/>
    </source>
</evidence>
<sequence length="506" mass="53351">MNDLPRTQPSSPATPDSTPNFTPEELRDFASRFTAFVDAMAECSTAGDPAAPSFRTLLSDHLGGPAEQFEAVAKRFPIWRYADLDIAIEAVLGDDRTIHGINTSEASYDFTELIANRYEGFAPGAVQYESVPTDPKARRRVAAEAVSLFVRDGQPMALLQARTGEFGEPVSYVSILAGGDAAAEAVLTEIAEAMNARSALRGQVVTFGGGAFGEAAQAVQFHPRPQIAADQVILPADSLERIRRHVLGISEMAERLQAAGQHLKRGILLYGPPGTGKTHTVRHLIGLSVGTTVIMLSGESLEAISLAAETARALQPAIVVLEDCDLVAESRDFSEGTRPLLFEVLDALDGLAGDADVAFVLTTNRAEALEEALVQRPGRIDLAVEIPRPDTSARRALFELYSQQLSFSPAALDEAAERTAGVTASFVKEAVRRSVVLAALDGRDADDASLLAAVAELRGDEERLTASLLASGGVDEGLGAGIEDFDGSAGADEFAGGATDFGTAGS</sequence>
<evidence type="ECO:0000256" key="1">
    <source>
        <dbReference type="ARBA" id="ARBA00006914"/>
    </source>
</evidence>
<dbReference type="EMBL" id="JBHMAU010000052">
    <property type="protein sequence ID" value="MFB9776391.1"/>
    <property type="molecule type" value="Genomic_DNA"/>
</dbReference>
<evidence type="ECO:0000313" key="7">
    <source>
        <dbReference type="Proteomes" id="UP001589707"/>
    </source>
</evidence>
<dbReference type="RefSeq" id="WP_376840202.1">
    <property type="nucleotide sequence ID" value="NZ_JBHMAU010000052.1"/>
</dbReference>
<reference evidence="6 7" key="1">
    <citation type="submission" date="2024-09" db="EMBL/GenBank/DDBJ databases">
        <authorList>
            <person name="Sun Q."/>
            <person name="Mori K."/>
        </authorList>
    </citation>
    <scope>NUCLEOTIDE SEQUENCE [LARGE SCALE GENOMIC DNA]</scope>
    <source>
        <strain evidence="6 7">JCM 11683</strain>
    </source>
</reference>
<dbReference type="InterPro" id="IPR003959">
    <property type="entry name" value="ATPase_AAA_core"/>
</dbReference>
<dbReference type="Proteomes" id="UP001589707">
    <property type="component" value="Unassembled WGS sequence"/>
</dbReference>
<name>A0ABV5X1S1_9MICO</name>
<dbReference type="InterPro" id="IPR027417">
    <property type="entry name" value="P-loop_NTPase"/>
</dbReference>
<proteinExistence type="inferred from homology"/>
<evidence type="ECO:0000259" key="5">
    <source>
        <dbReference type="SMART" id="SM00382"/>
    </source>
</evidence>
<evidence type="ECO:0000313" key="6">
    <source>
        <dbReference type="EMBL" id="MFB9776391.1"/>
    </source>
</evidence>
<feature type="compositionally biased region" description="Polar residues" evidence="4">
    <location>
        <begin position="1"/>
        <end position="21"/>
    </location>
</feature>
<evidence type="ECO:0000256" key="2">
    <source>
        <dbReference type="ARBA" id="ARBA00022741"/>
    </source>
</evidence>
<gene>
    <name evidence="6" type="ORF">ACFFN1_08235</name>
</gene>
<feature type="domain" description="AAA+ ATPase" evidence="5">
    <location>
        <begin position="263"/>
        <end position="390"/>
    </location>
</feature>
<dbReference type="SMART" id="SM00382">
    <property type="entry name" value="AAA"/>
    <property type="match status" value="1"/>
</dbReference>
<dbReference type="CDD" id="cd19481">
    <property type="entry name" value="RecA-like_protease"/>
    <property type="match status" value="1"/>
</dbReference>
<dbReference type="SUPFAM" id="SSF52540">
    <property type="entry name" value="P-loop containing nucleoside triphosphate hydrolases"/>
    <property type="match status" value="1"/>
</dbReference>
<dbReference type="Gene3D" id="3.40.50.300">
    <property type="entry name" value="P-loop containing nucleotide triphosphate hydrolases"/>
    <property type="match status" value="1"/>
</dbReference>
<evidence type="ECO:0000256" key="4">
    <source>
        <dbReference type="SAM" id="MobiDB-lite"/>
    </source>
</evidence>
<dbReference type="InterPro" id="IPR003593">
    <property type="entry name" value="AAA+_ATPase"/>
</dbReference>
<accession>A0ABV5X1S1</accession>